<keyword evidence="8" id="KW-0472">Membrane</keyword>
<evidence type="ECO:0000256" key="7">
    <source>
        <dbReference type="RuleBase" id="RU000461"/>
    </source>
</evidence>
<evidence type="ECO:0000313" key="9">
    <source>
        <dbReference type="EMBL" id="UJO17971.1"/>
    </source>
</evidence>
<keyword evidence="8" id="KW-1133">Transmembrane helix</keyword>
<keyword evidence="4 6" id="KW-0479">Metal-binding</keyword>
<evidence type="ECO:0000256" key="5">
    <source>
        <dbReference type="ARBA" id="ARBA00023004"/>
    </source>
</evidence>
<dbReference type="SUPFAM" id="SSF48264">
    <property type="entry name" value="Cytochrome P450"/>
    <property type="match status" value="1"/>
</dbReference>
<evidence type="ECO:0000256" key="2">
    <source>
        <dbReference type="ARBA" id="ARBA00010617"/>
    </source>
</evidence>
<feature type="transmembrane region" description="Helical" evidence="8">
    <location>
        <begin position="6"/>
        <end position="30"/>
    </location>
</feature>
<dbReference type="PROSITE" id="PS00086">
    <property type="entry name" value="CYTOCHROME_P450"/>
    <property type="match status" value="1"/>
</dbReference>
<dbReference type="InterPro" id="IPR050121">
    <property type="entry name" value="Cytochrome_P450_monoxygenase"/>
</dbReference>
<evidence type="ECO:0000256" key="6">
    <source>
        <dbReference type="PIRSR" id="PIRSR602403-1"/>
    </source>
</evidence>
<gene>
    <name evidence="9" type="ORF">CLAFUR5_06083</name>
</gene>
<dbReference type="CDD" id="cd11058">
    <property type="entry name" value="CYP60B-like"/>
    <property type="match status" value="1"/>
</dbReference>
<dbReference type="InterPro" id="IPR017972">
    <property type="entry name" value="Cyt_P450_CS"/>
</dbReference>
<sequence length="497" mass="55516">MVLPSFSAWPAVTAACIAVAILITVVYRWLLHPLRSFPGPWTHGITDIPSALKLSNGVQHCHYYDLYRKYGPVVRVAPNELLFTSADAWGIFMGTKGKVMERSPNFIGVASPMNGYVGVGLARGKEHTRQRKALAPALSKNALYGQEEIIQRHISALIEALHKTVAEGDAANMSDYYLSYGEPFGCLAQGSATEWAKSIINVTIYATYDQAIRRVAGVDTWFRNLIIKAFVPTEVAKWIVLHVQKSKEKTLQRLADTTNKDVIHHLLQNEDSKKALSSTEIILNMILFASAGSETTSITLTAWTYLICTHKNVYDRLCTEIRSAFKTRDEIKVDSVMKLPYLGATINEALRLFPAGAVAMQRVVPTGGATIDGHYVPAGTTVAISPWVAGRSPSNFHDADAFRPERWLQEDPEFAEHRLNASRPFGYGPKKCIGEELSFLEMRLIGSHLLSTFDLELDMSGDRRKDNEAWCLTPRPETIKLYQVLLKPNLWVRLIKR</sequence>
<evidence type="ECO:0000256" key="3">
    <source>
        <dbReference type="ARBA" id="ARBA00022617"/>
    </source>
</evidence>
<dbReference type="InterPro" id="IPR002403">
    <property type="entry name" value="Cyt_P450_E_grp-IV"/>
</dbReference>
<evidence type="ECO:0000256" key="1">
    <source>
        <dbReference type="ARBA" id="ARBA00001971"/>
    </source>
</evidence>
<dbReference type="GO" id="GO:0005506">
    <property type="term" value="F:iron ion binding"/>
    <property type="evidence" value="ECO:0007669"/>
    <property type="project" value="InterPro"/>
</dbReference>
<keyword evidence="7 9" id="KW-0503">Monooxygenase</keyword>
<dbReference type="Gene3D" id="1.10.630.10">
    <property type="entry name" value="Cytochrome P450"/>
    <property type="match status" value="1"/>
</dbReference>
<dbReference type="OrthoDB" id="1470350at2759"/>
<dbReference type="GO" id="GO:0004497">
    <property type="term" value="F:monooxygenase activity"/>
    <property type="evidence" value="ECO:0007669"/>
    <property type="project" value="UniProtKB-KW"/>
</dbReference>
<dbReference type="PRINTS" id="PR00465">
    <property type="entry name" value="EP450IV"/>
</dbReference>
<name>A0A9Q8P9I1_PASFU</name>
<dbReference type="PANTHER" id="PTHR24305">
    <property type="entry name" value="CYTOCHROME P450"/>
    <property type="match status" value="1"/>
</dbReference>
<evidence type="ECO:0000256" key="8">
    <source>
        <dbReference type="SAM" id="Phobius"/>
    </source>
</evidence>
<dbReference type="InterPro" id="IPR001128">
    <property type="entry name" value="Cyt_P450"/>
</dbReference>
<dbReference type="AlphaFoldDB" id="A0A9Q8P9I1"/>
<comment type="similarity">
    <text evidence="2 7">Belongs to the cytochrome P450 family.</text>
</comment>
<keyword evidence="3 6" id="KW-0349">Heme</keyword>
<reference evidence="9" key="2">
    <citation type="journal article" date="2022" name="Microb. Genom.">
        <title>A chromosome-scale genome assembly of the tomato pathogen Cladosporium fulvum reveals a compartmentalized genome architecture and the presence of a dispensable chromosome.</title>
        <authorList>
            <person name="Zaccaron A.Z."/>
            <person name="Chen L.H."/>
            <person name="Samaras A."/>
            <person name="Stergiopoulos I."/>
        </authorList>
    </citation>
    <scope>NUCLEOTIDE SEQUENCE</scope>
    <source>
        <strain evidence="9">Race5_Kim</strain>
    </source>
</reference>
<protein>
    <submittedName>
        <fullName evidence="9">Cytochrome P450 monooxygenase abl2</fullName>
    </submittedName>
</protein>
<reference evidence="9" key="1">
    <citation type="submission" date="2021-12" db="EMBL/GenBank/DDBJ databases">
        <authorList>
            <person name="Zaccaron A."/>
            <person name="Stergiopoulos I."/>
        </authorList>
    </citation>
    <scope>NUCLEOTIDE SEQUENCE</scope>
    <source>
        <strain evidence="9">Race5_Kim</strain>
    </source>
</reference>
<keyword evidence="7" id="KW-0560">Oxidoreductase</keyword>
<keyword evidence="8" id="KW-0812">Transmembrane</keyword>
<dbReference type="PRINTS" id="PR00385">
    <property type="entry name" value="P450"/>
</dbReference>
<dbReference type="EMBL" id="CP090167">
    <property type="protein sequence ID" value="UJO17971.1"/>
    <property type="molecule type" value="Genomic_DNA"/>
</dbReference>
<dbReference type="GeneID" id="71985961"/>
<dbReference type="GO" id="GO:0020037">
    <property type="term" value="F:heme binding"/>
    <property type="evidence" value="ECO:0007669"/>
    <property type="project" value="InterPro"/>
</dbReference>
<comment type="cofactor">
    <cofactor evidence="1 6">
        <name>heme</name>
        <dbReference type="ChEBI" id="CHEBI:30413"/>
    </cofactor>
</comment>
<dbReference type="Pfam" id="PF00067">
    <property type="entry name" value="p450"/>
    <property type="match status" value="1"/>
</dbReference>
<dbReference type="PANTHER" id="PTHR24305:SF210">
    <property type="entry name" value="CYTOCHROME P450 MONOOXYGENASE ASQL-RELATED"/>
    <property type="match status" value="1"/>
</dbReference>
<evidence type="ECO:0000313" key="10">
    <source>
        <dbReference type="Proteomes" id="UP000756132"/>
    </source>
</evidence>
<keyword evidence="5 6" id="KW-0408">Iron</keyword>
<proteinExistence type="inferred from homology"/>
<dbReference type="GO" id="GO:0016705">
    <property type="term" value="F:oxidoreductase activity, acting on paired donors, with incorporation or reduction of molecular oxygen"/>
    <property type="evidence" value="ECO:0007669"/>
    <property type="project" value="InterPro"/>
</dbReference>
<feature type="binding site" description="axial binding residue" evidence="6">
    <location>
        <position position="432"/>
    </location>
    <ligand>
        <name>heme</name>
        <dbReference type="ChEBI" id="CHEBI:30413"/>
    </ligand>
    <ligandPart>
        <name>Fe</name>
        <dbReference type="ChEBI" id="CHEBI:18248"/>
    </ligandPart>
</feature>
<accession>A0A9Q8P9I1</accession>
<organism evidence="9 10">
    <name type="scientific">Passalora fulva</name>
    <name type="common">Tomato leaf mold</name>
    <name type="synonym">Cladosporium fulvum</name>
    <dbReference type="NCBI Taxonomy" id="5499"/>
    <lineage>
        <taxon>Eukaryota</taxon>
        <taxon>Fungi</taxon>
        <taxon>Dikarya</taxon>
        <taxon>Ascomycota</taxon>
        <taxon>Pezizomycotina</taxon>
        <taxon>Dothideomycetes</taxon>
        <taxon>Dothideomycetidae</taxon>
        <taxon>Mycosphaerellales</taxon>
        <taxon>Mycosphaerellaceae</taxon>
        <taxon>Fulvia</taxon>
    </lineage>
</organism>
<keyword evidence="10" id="KW-1185">Reference proteome</keyword>
<dbReference type="RefSeq" id="XP_047762337.1">
    <property type="nucleotide sequence ID" value="XM_047905231.1"/>
</dbReference>
<evidence type="ECO:0000256" key="4">
    <source>
        <dbReference type="ARBA" id="ARBA00022723"/>
    </source>
</evidence>
<dbReference type="InterPro" id="IPR036396">
    <property type="entry name" value="Cyt_P450_sf"/>
</dbReference>
<dbReference type="KEGG" id="ffu:CLAFUR5_06083"/>
<dbReference type="Proteomes" id="UP000756132">
    <property type="component" value="Chromosome 5"/>
</dbReference>